<evidence type="ECO:0000313" key="13">
    <source>
        <dbReference type="EMBL" id="KAG2975914.1"/>
    </source>
</evidence>
<dbReference type="InterPro" id="IPR058533">
    <property type="entry name" value="Cation_efflux_TM"/>
</dbReference>
<dbReference type="VEuPathDB" id="FungiDB:PC110_g16421"/>
<dbReference type="SUPFAM" id="SSF161111">
    <property type="entry name" value="Cation efflux protein transmembrane domain-like"/>
    <property type="match status" value="1"/>
</dbReference>
<dbReference type="Proteomes" id="UP000697107">
    <property type="component" value="Unassembled WGS sequence"/>
</dbReference>
<evidence type="ECO:0000313" key="14">
    <source>
        <dbReference type="Proteomes" id="UP000697107"/>
    </source>
</evidence>
<dbReference type="GO" id="GO:0005385">
    <property type="term" value="F:zinc ion transmembrane transporter activity"/>
    <property type="evidence" value="ECO:0007669"/>
    <property type="project" value="TreeGrafter"/>
</dbReference>
<dbReference type="Gene3D" id="1.20.1510.10">
    <property type="entry name" value="Cation efflux protein transmembrane domain"/>
    <property type="match status" value="2"/>
</dbReference>
<evidence type="ECO:0000256" key="5">
    <source>
        <dbReference type="ARBA" id="ARBA00022906"/>
    </source>
</evidence>
<evidence type="ECO:0000256" key="3">
    <source>
        <dbReference type="ARBA" id="ARBA00022448"/>
    </source>
</evidence>
<evidence type="ECO:0000256" key="9">
    <source>
        <dbReference type="SAM" id="MobiDB-lite"/>
    </source>
</evidence>
<sequence>MATEPHNRSSPYGCSCSSRRQPNDAALIEPPRRIPLTDSAQRAQRKLQLACLCSVFFMVAEVVGGFLAGSLAIMADAAHLLSDVAAFCISLLAIWMSMRPVTNRLTFGFQRTEVIGAVTSVLVLWALTGVLVYAAVNRFIECLEPNPTEHVDGKLMFVVACIGLLVNIVLMQILGHGHSHGGGAHGHSHNGADSHGHSHGGGNAHEHGDNDEEHGCVDNHHGVEINAYSHGRELPDDGHEDTRRYRDNDGIYHRLSPRRHGHSHGEGHSHGHGHVHGKHSFGGELEVGQMEGSVKTKKNMENLNIWSAYIHALGDFIQSIGVCIAGGLIWLKPEWQIADPIATFVFSILVLFTTVGIVRDSLHILMEGSPEGMDTEEIELGLRACSSVIGVHDLHIWSLSAGLPSLSVHIVADDVEAALHATQHFLLSKGITHSTIQTEKTSSLYPRNCASDLKCGQTLAATTHNLGARHWTKTIRRGSVHIPQSSTAQPRQAKRMKLRRSPDALAMDNMVCSLTSTTSFDARGLVFTVVLSKKLHKALQEAVKAYEAGFSVEGSCGLCDFKARTVLTFSVNHLSFIFCRRSSNGLRWQ</sequence>
<evidence type="ECO:0000259" key="11">
    <source>
        <dbReference type="Pfam" id="PF01545"/>
    </source>
</evidence>
<evidence type="ECO:0000256" key="4">
    <source>
        <dbReference type="ARBA" id="ARBA00022692"/>
    </source>
</evidence>
<keyword evidence="5" id="KW-0862">Zinc</keyword>
<feature type="domain" description="Cation efflux protein transmembrane" evidence="11">
    <location>
        <begin position="48"/>
        <end position="366"/>
    </location>
</feature>
<dbReference type="InterPro" id="IPR027469">
    <property type="entry name" value="Cation_efflux_TMD_sf"/>
</dbReference>
<evidence type="ECO:0000256" key="2">
    <source>
        <dbReference type="ARBA" id="ARBA00008873"/>
    </source>
</evidence>
<dbReference type="Pfam" id="PF16916">
    <property type="entry name" value="ZT_dimer"/>
    <property type="match status" value="1"/>
</dbReference>
<evidence type="ECO:0000256" key="6">
    <source>
        <dbReference type="ARBA" id="ARBA00022989"/>
    </source>
</evidence>
<protein>
    <recommendedName>
        <fullName evidence="15">Cation efflux protein transmembrane domain</fullName>
    </recommendedName>
</protein>
<evidence type="ECO:0000256" key="8">
    <source>
        <dbReference type="ARBA" id="ARBA00023136"/>
    </source>
</evidence>
<dbReference type="PANTHER" id="PTHR11562">
    <property type="entry name" value="CATION EFFLUX PROTEIN/ ZINC TRANSPORTER"/>
    <property type="match status" value="1"/>
</dbReference>
<dbReference type="AlphaFoldDB" id="A0A8T1FNC1"/>
<name>A0A8T1FNC1_9STRA</name>
<feature type="region of interest" description="Disordered" evidence="9">
    <location>
        <begin position="1"/>
        <end position="22"/>
    </location>
</feature>
<dbReference type="NCBIfam" id="TIGR01297">
    <property type="entry name" value="CDF"/>
    <property type="match status" value="1"/>
</dbReference>
<feature type="transmembrane region" description="Helical" evidence="10">
    <location>
        <begin position="337"/>
        <end position="358"/>
    </location>
</feature>
<dbReference type="GO" id="GO:0005886">
    <property type="term" value="C:plasma membrane"/>
    <property type="evidence" value="ECO:0007669"/>
    <property type="project" value="TreeGrafter"/>
</dbReference>
<evidence type="ECO:0000259" key="12">
    <source>
        <dbReference type="Pfam" id="PF16916"/>
    </source>
</evidence>
<feature type="transmembrane region" description="Helical" evidence="10">
    <location>
        <begin position="49"/>
        <end position="74"/>
    </location>
</feature>
<dbReference type="InterPro" id="IPR050681">
    <property type="entry name" value="CDF/SLC30A"/>
</dbReference>
<feature type="transmembrane region" description="Helical" evidence="10">
    <location>
        <begin position="80"/>
        <end position="102"/>
    </location>
</feature>
<gene>
    <name evidence="13" type="ORF">PC118_g13673</name>
</gene>
<comment type="similarity">
    <text evidence="2">Belongs to the cation diffusion facilitator (CDF) transporter (TC 2.A.4) family. SLC30A subfamily.</text>
</comment>
<keyword evidence="6 10" id="KW-1133">Transmembrane helix</keyword>
<comment type="subcellular location">
    <subcellularLocation>
        <location evidence="1">Membrane</location>
        <topology evidence="1">Multi-pass membrane protein</topology>
    </subcellularLocation>
</comment>
<feature type="compositionally biased region" description="Polar residues" evidence="9">
    <location>
        <begin position="8"/>
        <end position="20"/>
    </location>
</feature>
<dbReference type="PANTHER" id="PTHR11562:SF17">
    <property type="entry name" value="RE54080P-RELATED"/>
    <property type="match status" value="1"/>
</dbReference>
<evidence type="ECO:0008006" key="15">
    <source>
        <dbReference type="Google" id="ProtNLM"/>
    </source>
</evidence>
<feature type="compositionally biased region" description="Basic residues" evidence="9">
    <location>
        <begin position="270"/>
        <end position="279"/>
    </location>
</feature>
<feature type="transmembrane region" description="Helical" evidence="10">
    <location>
        <begin position="155"/>
        <end position="174"/>
    </location>
</feature>
<dbReference type="EMBL" id="RCML01000478">
    <property type="protein sequence ID" value="KAG2975914.1"/>
    <property type="molecule type" value="Genomic_DNA"/>
</dbReference>
<reference evidence="13" key="1">
    <citation type="submission" date="2018-10" db="EMBL/GenBank/DDBJ databases">
        <title>Effector identification in a new, highly contiguous assembly of the strawberry crown rot pathogen Phytophthora cactorum.</title>
        <authorList>
            <person name="Armitage A.D."/>
            <person name="Nellist C.F."/>
            <person name="Bates H."/>
            <person name="Vickerstaff R.J."/>
            <person name="Harrison R.J."/>
        </authorList>
    </citation>
    <scope>NUCLEOTIDE SEQUENCE</scope>
    <source>
        <strain evidence="13">P415</strain>
    </source>
</reference>
<proteinExistence type="inferred from homology"/>
<keyword evidence="3" id="KW-0813">Transport</keyword>
<feature type="domain" description="Cation efflux protein cytoplasmic" evidence="12">
    <location>
        <begin position="370"/>
        <end position="439"/>
    </location>
</feature>
<evidence type="ECO:0000256" key="7">
    <source>
        <dbReference type="ARBA" id="ARBA00023065"/>
    </source>
</evidence>
<keyword evidence="5" id="KW-0864">Zinc transport</keyword>
<keyword evidence="8 10" id="KW-0472">Membrane</keyword>
<feature type="compositionally biased region" description="Basic and acidic residues" evidence="9">
    <location>
        <begin position="204"/>
        <end position="218"/>
    </location>
</feature>
<dbReference type="InterPro" id="IPR002524">
    <property type="entry name" value="Cation_efflux"/>
</dbReference>
<feature type="region of interest" description="Disordered" evidence="9">
    <location>
        <begin position="179"/>
        <end position="218"/>
    </location>
</feature>
<dbReference type="InterPro" id="IPR027470">
    <property type="entry name" value="Cation_efflux_CTD"/>
</dbReference>
<feature type="transmembrane region" description="Helical" evidence="10">
    <location>
        <begin position="114"/>
        <end position="135"/>
    </location>
</feature>
<evidence type="ECO:0000256" key="10">
    <source>
        <dbReference type="SAM" id="Phobius"/>
    </source>
</evidence>
<feature type="transmembrane region" description="Helical" evidence="10">
    <location>
        <begin position="305"/>
        <end position="331"/>
    </location>
</feature>
<comment type="caution">
    <text evidence="13">The sequence shown here is derived from an EMBL/GenBank/DDBJ whole genome shotgun (WGS) entry which is preliminary data.</text>
</comment>
<accession>A0A8T1FNC1</accession>
<feature type="region of interest" description="Disordered" evidence="9">
    <location>
        <begin position="252"/>
        <end position="281"/>
    </location>
</feature>
<organism evidence="13 14">
    <name type="scientific">Phytophthora cactorum</name>
    <dbReference type="NCBI Taxonomy" id="29920"/>
    <lineage>
        <taxon>Eukaryota</taxon>
        <taxon>Sar</taxon>
        <taxon>Stramenopiles</taxon>
        <taxon>Oomycota</taxon>
        <taxon>Peronosporomycetes</taxon>
        <taxon>Peronosporales</taxon>
        <taxon>Peronosporaceae</taxon>
        <taxon>Phytophthora</taxon>
    </lineage>
</organism>
<keyword evidence="4 10" id="KW-0812">Transmembrane</keyword>
<dbReference type="Pfam" id="PF01545">
    <property type="entry name" value="Cation_efflux"/>
    <property type="match status" value="1"/>
</dbReference>
<evidence type="ECO:0000256" key="1">
    <source>
        <dbReference type="ARBA" id="ARBA00004141"/>
    </source>
</evidence>
<keyword evidence="7" id="KW-0406">Ion transport</keyword>